<feature type="domain" description="C2H2-type" evidence="7">
    <location>
        <begin position="537"/>
        <end position="566"/>
    </location>
</feature>
<dbReference type="GO" id="GO:0000978">
    <property type="term" value="F:RNA polymerase II cis-regulatory region sequence-specific DNA binding"/>
    <property type="evidence" value="ECO:0007669"/>
    <property type="project" value="TreeGrafter"/>
</dbReference>
<sequence>MLAPEQPLKQGEMASADVDSSQSEFLQPDMSAIQLTGSDRWEVLTPVSTGKEDQGVVHIPNSGIVTSNGQYVLPIGSLPSQPIYVTAPGNEAAANGVSGIQYQVIPQIQNPDGTLAGFPTQGLDDGTGQIQLLQDGSQGSIGISCATTATTDLLTQAGQIQSIQGVPLAGGATYTSTVPVGLPGNITFVPINSVDLESLGLTGAQTVPIATGVTAEGQLIMSGQTLESQGQDAGSKQSLVTVSNANQELYVPTTTTASSSSSSQLPRDHRWHGGSDPSDSFVCYLFSLFPFILQVSSSNATTISQPILQLSGDSQAQVAQVAPGQDLTTAAGQTLQSVQLVNPGTFLIQAQTVTATGQIQWQTFQVQGVQSLQGLQLPQGQGQAQQLTLAPVQTLPLGQAGQVSLPNLQTVTVNSVTQSGVQYTQGEDANSPAGIQIKEEPDSEEWQLSGDSTLNPSDLNNLRVPMGDEDMETPSGEGKRLRRVACTCPNCKESGGRGSGMGKKKQHICHIAGCGKVYGKTSHLRAHLRWHSGERPFVCNWMFCGKRFTRSDELQRHRRTHTGEKKFVCTECSKRFMRSDHLAKHIKTHQNKKGGVPSSTSPPTTDAVITADGTTLILQTATTHDLVANQEIPLQLVTVAPGEVME</sequence>
<dbReference type="Gene3D" id="3.30.160.60">
    <property type="entry name" value="Classic Zinc Finger"/>
    <property type="match status" value="3"/>
</dbReference>
<feature type="compositionally biased region" description="Low complexity" evidence="6">
    <location>
        <begin position="253"/>
        <end position="263"/>
    </location>
</feature>
<dbReference type="GO" id="GO:0005634">
    <property type="term" value="C:nucleus"/>
    <property type="evidence" value="ECO:0007669"/>
    <property type="project" value="UniProtKB-SubCell"/>
</dbReference>
<dbReference type="InterPro" id="IPR013087">
    <property type="entry name" value="Znf_C2H2_type"/>
</dbReference>
<dbReference type="Proteomes" id="UP000314980">
    <property type="component" value="Unassembled WGS sequence"/>
</dbReference>
<evidence type="ECO:0000259" key="7">
    <source>
        <dbReference type="PROSITE" id="PS50157"/>
    </source>
</evidence>
<dbReference type="GO" id="GO:0035118">
    <property type="term" value="P:embryonic pectoral fin morphogenesis"/>
    <property type="evidence" value="ECO:0007669"/>
    <property type="project" value="UniProtKB-ARBA"/>
</dbReference>
<dbReference type="Ensembl" id="ENSLCAT00010035741.1">
    <property type="protein sequence ID" value="ENSLCAP00010034924.1"/>
    <property type="gene ID" value="ENSLCAG00010016383.1"/>
</dbReference>
<dbReference type="PROSITE" id="PS00028">
    <property type="entry name" value="ZINC_FINGER_C2H2_1"/>
    <property type="match status" value="3"/>
</dbReference>
<evidence type="ECO:0000256" key="3">
    <source>
        <dbReference type="ARBA" id="ARBA00022771"/>
    </source>
</evidence>
<dbReference type="GeneTree" id="ENSGT00940000155099"/>
<name>A0A4W6ECE4_LATCA</name>
<dbReference type="SMART" id="SM00355">
    <property type="entry name" value="ZnF_C2H2"/>
    <property type="match status" value="3"/>
</dbReference>
<protein>
    <submittedName>
        <fullName evidence="8">Sp3b transcription factor</fullName>
    </submittedName>
</protein>
<evidence type="ECO:0000313" key="9">
    <source>
        <dbReference type="Proteomes" id="UP000314980"/>
    </source>
</evidence>
<evidence type="ECO:0000256" key="6">
    <source>
        <dbReference type="SAM" id="MobiDB-lite"/>
    </source>
</evidence>
<feature type="region of interest" description="Disordered" evidence="6">
    <location>
        <begin position="587"/>
        <end position="607"/>
    </location>
</feature>
<dbReference type="PANTHER" id="PTHR23235:SF3">
    <property type="entry name" value="TRANSCRIPTION FACTOR SP3"/>
    <property type="match status" value="1"/>
</dbReference>
<dbReference type="GO" id="GO:0008270">
    <property type="term" value="F:zinc ion binding"/>
    <property type="evidence" value="ECO:0007669"/>
    <property type="project" value="UniProtKB-KW"/>
</dbReference>
<evidence type="ECO:0000256" key="2">
    <source>
        <dbReference type="ARBA" id="ARBA00022737"/>
    </source>
</evidence>
<keyword evidence="9" id="KW-1185">Reference proteome</keyword>
<dbReference type="STRING" id="8187.ENSLCAP00010034924"/>
<reference evidence="9" key="1">
    <citation type="submission" date="2015-09" db="EMBL/GenBank/DDBJ databases">
        <authorList>
            <person name="Sai Rama Sridatta P."/>
        </authorList>
    </citation>
    <scope>NUCLEOTIDE SEQUENCE [LARGE SCALE GENOMIC DNA]</scope>
</reference>
<reference evidence="8" key="3">
    <citation type="submission" date="2025-09" db="UniProtKB">
        <authorList>
            <consortium name="Ensembl"/>
        </authorList>
    </citation>
    <scope>IDENTIFICATION</scope>
</reference>
<organism evidence="8 9">
    <name type="scientific">Lates calcarifer</name>
    <name type="common">Barramundi</name>
    <name type="synonym">Holocentrus calcarifer</name>
    <dbReference type="NCBI Taxonomy" id="8187"/>
    <lineage>
        <taxon>Eukaryota</taxon>
        <taxon>Metazoa</taxon>
        <taxon>Chordata</taxon>
        <taxon>Craniata</taxon>
        <taxon>Vertebrata</taxon>
        <taxon>Euteleostomi</taxon>
        <taxon>Actinopterygii</taxon>
        <taxon>Neopterygii</taxon>
        <taxon>Teleostei</taxon>
        <taxon>Neoteleostei</taxon>
        <taxon>Acanthomorphata</taxon>
        <taxon>Carangaria</taxon>
        <taxon>Carangaria incertae sedis</taxon>
        <taxon>Centropomidae</taxon>
        <taxon>Lates</taxon>
    </lineage>
</organism>
<dbReference type="SUPFAM" id="SSF57667">
    <property type="entry name" value="beta-beta-alpha zinc fingers"/>
    <property type="match status" value="2"/>
</dbReference>
<evidence type="ECO:0000256" key="5">
    <source>
        <dbReference type="PROSITE-ProRule" id="PRU00042"/>
    </source>
</evidence>
<evidence type="ECO:0000313" key="8">
    <source>
        <dbReference type="Ensembl" id="ENSLCAP00010034924.1"/>
    </source>
</evidence>
<keyword evidence="2" id="KW-0677">Repeat</keyword>
<dbReference type="Pfam" id="PF00096">
    <property type="entry name" value="zf-C2H2"/>
    <property type="match status" value="3"/>
</dbReference>
<dbReference type="PROSITE" id="PS50157">
    <property type="entry name" value="ZINC_FINGER_C2H2_2"/>
    <property type="match status" value="3"/>
</dbReference>
<keyword evidence="3 5" id="KW-0863">Zinc-finger</keyword>
<evidence type="ECO:0000256" key="4">
    <source>
        <dbReference type="ARBA" id="ARBA00022833"/>
    </source>
</evidence>
<feature type="region of interest" description="Disordered" evidence="6">
    <location>
        <begin position="440"/>
        <end position="460"/>
    </location>
</feature>
<accession>A0A4W6ECE4</accession>
<feature type="domain" description="C2H2-type" evidence="7">
    <location>
        <begin position="507"/>
        <end position="536"/>
    </location>
</feature>
<evidence type="ECO:0000256" key="1">
    <source>
        <dbReference type="ARBA" id="ARBA00022723"/>
    </source>
</evidence>
<feature type="region of interest" description="Disordered" evidence="6">
    <location>
        <begin position="1"/>
        <end position="21"/>
    </location>
</feature>
<dbReference type="InterPro" id="IPR036236">
    <property type="entry name" value="Znf_C2H2_sf"/>
</dbReference>
<feature type="region of interest" description="Disordered" evidence="6">
    <location>
        <begin position="253"/>
        <end position="272"/>
    </location>
</feature>
<keyword evidence="4" id="KW-0862">Zinc</keyword>
<dbReference type="GO" id="GO:0045743">
    <property type="term" value="P:positive regulation of fibroblast growth factor receptor signaling pathway"/>
    <property type="evidence" value="ECO:0007669"/>
    <property type="project" value="UniProtKB-ARBA"/>
</dbReference>
<proteinExistence type="predicted"/>
<keyword evidence="1" id="KW-0479">Metal-binding</keyword>
<feature type="domain" description="C2H2-type" evidence="7">
    <location>
        <begin position="567"/>
        <end position="594"/>
    </location>
</feature>
<dbReference type="AlphaFoldDB" id="A0A4W6ECE4"/>
<dbReference type="PANTHER" id="PTHR23235">
    <property type="entry name" value="KRUEPPEL-LIKE TRANSCRIPTION FACTOR"/>
    <property type="match status" value="1"/>
</dbReference>
<reference evidence="8" key="2">
    <citation type="submission" date="2025-08" db="UniProtKB">
        <authorList>
            <consortium name="Ensembl"/>
        </authorList>
    </citation>
    <scope>IDENTIFICATION</scope>
</reference>
<dbReference type="GO" id="GO:0000981">
    <property type="term" value="F:DNA-binding transcription factor activity, RNA polymerase II-specific"/>
    <property type="evidence" value="ECO:0007669"/>
    <property type="project" value="TreeGrafter"/>
</dbReference>
<feature type="compositionally biased region" description="Polar residues" evidence="6">
    <location>
        <begin position="449"/>
        <end position="460"/>
    </location>
</feature>